<dbReference type="Gene3D" id="2.30.110.50">
    <property type="match status" value="1"/>
</dbReference>
<organism evidence="6 7">
    <name type="scientific">Trinickia dinghuensis</name>
    <dbReference type="NCBI Taxonomy" id="2291023"/>
    <lineage>
        <taxon>Bacteria</taxon>
        <taxon>Pseudomonadati</taxon>
        <taxon>Pseudomonadota</taxon>
        <taxon>Betaproteobacteria</taxon>
        <taxon>Burkholderiales</taxon>
        <taxon>Burkholderiaceae</taxon>
        <taxon>Trinickia</taxon>
    </lineage>
</organism>
<dbReference type="Gene3D" id="3.55.50.10">
    <property type="entry name" value="Baseplate protein-like domains"/>
    <property type="match status" value="1"/>
</dbReference>
<dbReference type="OrthoDB" id="1907165at2"/>
<dbReference type="SUPFAM" id="SSF69255">
    <property type="entry name" value="gp5 N-terminal domain-like"/>
    <property type="match status" value="1"/>
</dbReference>
<accession>A0A3D8K074</accession>
<name>A0A3D8K074_9BURK</name>
<dbReference type="SUPFAM" id="SSF69279">
    <property type="entry name" value="Phage tail proteins"/>
    <property type="match status" value="1"/>
</dbReference>
<dbReference type="RefSeq" id="WP_115534063.1">
    <property type="nucleotide sequence ID" value="NZ_QRGA01000007.1"/>
</dbReference>
<dbReference type="Pfam" id="PF10106">
    <property type="entry name" value="DUF2345"/>
    <property type="match status" value="1"/>
</dbReference>
<dbReference type="InterPro" id="IPR006531">
    <property type="entry name" value="Gp5/Vgr_OB"/>
</dbReference>
<evidence type="ECO:0000256" key="1">
    <source>
        <dbReference type="ARBA" id="ARBA00005558"/>
    </source>
</evidence>
<proteinExistence type="inferred from homology"/>
<dbReference type="NCBIfam" id="TIGR03361">
    <property type="entry name" value="VI_Rhs_Vgr"/>
    <property type="match status" value="1"/>
</dbReference>
<evidence type="ECO:0000259" key="4">
    <source>
        <dbReference type="Pfam" id="PF10106"/>
    </source>
</evidence>
<gene>
    <name evidence="6" type="ORF">DWV00_13400</name>
</gene>
<dbReference type="Pfam" id="PF13296">
    <property type="entry name" value="T6SS_Vgr"/>
    <property type="match status" value="1"/>
</dbReference>
<reference evidence="6 7" key="1">
    <citation type="submission" date="2018-08" db="EMBL/GenBank/DDBJ databases">
        <title>Paraburkholderia sp. DHOM06 isolated from forest soil.</title>
        <authorList>
            <person name="Gao Z.-H."/>
            <person name="Qiu L.-H."/>
        </authorList>
    </citation>
    <scope>NUCLEOTIDE SEQUENCE [LARGE SCALE GENOMIC DNA]</scope>
    <source>
        <strain evidence="6 7">DHOM06</strain>
    </source>
</reference>
<feature type="domain" description="DUF2345" evidence="4">
    <location>
        <begin position="708"/>
        <end position="850"/>
    </location>
</feature>
<dbReference type="NCBIfam" id="TIGR01646">
    <property type="entry name" value="vgr_GE"/>
    <property type="match status" value="1"/>
</dbReference>
<evidence type="ECO:0000259" key="3">
    <source>
        <dbReference type="Pfam" id="PF04717"/>
    </source>
</evidence>
<comment type="similarity">
    <text evidence="1">Belongs to the VgrG protein family.</text>
</comment>
<dbReference type="InterPro" id="IPR028244">
    <property type="entry name" value="T6SS_Rhs_Vgr_dom"/>
</dbReference>
<feature type="domain" description="Putative type VI secretion system Rhs element associated Vgr" evidence="5">
    <location>
        <begin position="570"/>
        <end position="677"/>
    </location>
</feature>
<keyword evidence="7" id="KW-1185">Reference proteome</keyword>
<comment type="caution">
    <text evidence="6">The sequence shown here is derived from an EMBL/GenBank/DDBJ whole genome shotgun (WGS) entry which is preliminary data.</text>
</comment>
<evidence type="ECO:0000313" key="6">
    <source>
        <dbReference type="EMBL" id="RDU98306.1"/>
    </source>
</evidence>
<dbReference type="EMBL" id="QRGA01000007">
    <property type="protein sequence ID" value="RDU98306.1"/>
    <property type="molecule type" value="Genomic_DNA"/>
</dbReference>
<dbReference type="Gene3D" id="4.10.220.110">
    <property type="match status" value="1"/>
</dbReference>
<feature type="domain" description="Gp5/Type VI secretion system Vgr protein OB-fold" evidence="3">
    <location>
        <begin position="495"/>
        <end position="542"/>
    </location>
</feature>
<dbReference type="AlphaFoldDB" id="A0A3D8K074"/>
<feature type="region of interest" description="Disordered" evidence="2">
    <location>
        <begin position="407"/>
        <end position="439"/>
    </location>
</feature>
<evidence type="ECO:0000256" key="2">
    <source>
        <dbReference type="SAM" id="MobiDB-lite"/>
    </source>
</evidence>
<dbReference type="InterPro" id="IPR037026">
    <property type="entry name" value="Vgr_OB-fold_dom_sf"/>
</dbReference>
<dbReference type="InterPro" id="IPR018769">
    <property type="entry name" value="VgrG2_DUF2345"/>
</dbReference>
<evidence type="ECO:0000313" key="7">
    <source>
        <dbReference type="Proteomes" id="UP000256838"/>
    </source>
</evidence>
<dbReference type="Pfam" id="PF04717">
    <property type="entry name" value="Phage_base_V"/>
    <property type="match status" value="1"/>
</dbReference>
<protein>
    <submittedName>
        <fullName evidence="6">Type VI secretion system tip protein VgrG</fullName>
    </submittedName>
</protein>
<feature type="compositionally biased region" description="Polar residues" evidence="2">
    <location>
        <begin position="415"/>
        <end position="427"/>
    </location>
</feature>
<dbReference type="Gene3D" id="2.40.50.230">
    <property type="entry name" value="Gp5 N-terminal domain"/>
    <property type="match status" value="1"/>
</dbReference>
<dbReference type="Proteomes" id="UP000256838">
    <property type="component" value="Unassembled WGS sequence"/>
</dbReference>
<evidence type="ECO:0000259" key="5">
    <source>
        <dbReference type="Pfam" id="PF13296"/>
    </source>
</evidence>
<dbReference type="Pfam" id="PF05954">
    <property type="entry name" value="Phage_GPD"/>
    <property type="match status" value="1"/>
</dbReference>
<sequence length="924" mass="99666">MSYSASSRASFGPLPSQKNRAIRLKWGDRESESELEDLLLPQRIEIRESLFGGIDGCVSCVSTSSRIPLNTFIGLPVQVQFVTDLGGLHPICGIIVDAREGESDGALAVYQLYVRDALSILERRVNTRIFRRQSALDVIQTLVGEWRSKSAVLAGAFYLDASNVDRAKLPEREQTIQFDESDAAFIRRLCRREGIGWFVRAGKPGNKDAGVSGDTAHTLVLYDNAIKLKQSAIGSVAYRFEATIGKRDAVTLLCAARQLVPGAIRRFSWDYKPGRMDRVQGPTRVDQGKAGNDLARLLMDSRIDAPHIADSWGDYDRLGLARVLSHGARAVRVDGASGIRDLAIGEWVEVTGYGEFDGSSKNNRRIAITSLHHRAENNLPKDLNERAQALFTASRWSFDSPSVSVDTPARPTVYGDSSQSRYENTFSGVPRGTPLTPAFDPHVDRPRVYPIVGVVVTPEGEEVFCDQYGRINVQLQGLDPADHEHAHGMGTSGTSCDSAWVRVATGLAGDNFGENWLPRKGMEVLLDFLGGDPDKMYVAGVFHNGPNMPATFSNTGSLPGNRYVSGTKTREVKGRRYNQLRFDDTPSQISVQLASEHRASEINLGYLTHPRTNGIGDDRGEGAELRTDAAAALRAAKGILLTTYARNKAQGHQLDRDELSQLLTECLALFKSLGDYAGKHRGSVPDAAGQKAVADALENWQASGAGNAKGVMAFGAEAGAVHVTPKTHVTYAGENIDQIAQQSVQVASGQRINLQAGHGVAMFAHRDGVSAIANHGKLTLQSQADDTQIDSAKNIQMIAAGGKLAGAASEEVVLVTSGGAYLKLRGGDIELGCPGSFTVKAASHTWGGAASMRVDMPKFDHAPLGRVPKLVRATDGQAAAGFDAEIKTAAGDLLNQKTDGAGRLPLVNSDQFERLVVQFFKKKI</sequence>
<dbReference type="InterPro" id="IPR017847">
    <property type="entry name" value="T6SS_RhsGE_Vgr_subset"/>
</dbReference>
<dbReference type="InterPro" id="IPR006533">
    <property type="entry name" value="T6SS_Vgr_RhsGE"/>
</dbReference>